<dbReference type="WBParaSite" id="Hba_08167">
    <property type="protein sequence ID" value="Hba_08167"/>
    <property type="gene ID" value="Hba_08167"/>
</dbReference>
<evidence type="ECO:0000313" key="1">
    <source>
        <dbReference type="Proteomes" id="UP000095283"/>
    </source>
</evidence>
<evidence type="ECO:0000313" key="2">
    <source>
        <dbReference type="WBParaSite" id="Hba_08167"/>
    </source>
</evidence>
<sequence>MRSKYIKLKVNLSECYSPIISIGPPSYYHFSSYSFFFFDTE</sequence>
<organism evidence="1 2">
    <name type="scientific">Heterorhabditis bacteriophora</name>
    <name type="common">Entomopathogenic nematode worm</name>
    <dbReference type="NCBI Taxonomy" id="37862"/>
    <lineage>
        <taxon>Eukaryota</taxon>
        <taxon>Metazoa</taxon>
        <taxon>Ecdysozoa</taxon>
        <taxon>Nematoda</taxon>
        <taxon>Chromadorea</taxon>
        <taxon>Rhabditida</taxon>
        <taxon>Rhabditina</taxon>
        <taxon>Rhabditomorpha</taxon>
        <taxon>Strongyloidea</taxon>
        <taxon>Heterorhabditidae</taxon>
        <taxon>Heterorhabditis</taxon>
    </lineage>
</organism>
<proteinExistence type="predicted"/>
<name>A0A1I7WSM1_HETBA</name>
<dbReference type="AlphaFoldDB" id="A0A1I7WSM1"/>
<dbReference type="Proteomes" id="UP000095283">
    <property type="component" value="Unplaced"/>
</dbReference>
<reference evidence="2" key="1">
    <citation type="submission" date="2016-11" db="UniProtKB">
        <authorList>
            <consortium name="WormBaseParasite"/>
        </authorList>
    </citation>
    <scope>IDENTIFICATION</scope>
</reference>
<accession>A0A1I7WSM1</accession>
<protein>
    <submittedName>
        <fullName evidence="2">Uncharacterized protein</fullName>
    </submittedName>
</protein>
<keyword evidence="1" id="KW-1185">Reference proteome</keyword>